<dbReference type="Proteomes" id="UP000481861">
    <property type="component" value="Unassembled WGS sequence"/>
</dbReference>
<evidence type="ECO:0000313" key="3">
    <source>
        <dbReference type="Proteomes" id="UP000481861"/>
    </source>
</evidence>
<reference evidence="2 3" key="1">
    <citation type="submission" date="2020-01" db="EMBL/GenBank/DDBJ databases">
        <authorList>
            <consortium name="DOE Joint Genome Institute"/>
            <person name="Haridas S."/>
            <person name="Albert R."/>
            <person name="Binder M."/>
            <person name="Bloem J."/>
            <person name="Labutti K."/>
            <person name="Salamov A."/>
            <person name="Andreopoulos B."/>
            <person name="Baker S.E."/>
            <person name="Barry K."/>
            <person name="Bills G."/>
            <person name="Bluhm B.H."/>
            <person name="Cannon C."/>
            <person name="Castanera R."/>
            <person name="Culley D.E."/>
            <person name="Daum C."/>
            <person name="Ezra D."/>
            <person name="Gonzalez J.B."/>
            <person name="Henrissat B."/>
            <person name="Kuo A."/>
            <person name="Liang C."/>
            <person name="Lipzen A."/>
            <person name="Lutzoni F."/>
            <person name="Magnuson J."/>
            <person name="Mondo S."/>
            <person name="Nolan M."/>
            <person name="Ohm R."/>
            <person name="Pangilinan J."/>
            <person name="Park H.-J.H."/>
            <person name="Ramirez L."/>
            <person name="Alfaro M."/>
            <person name="Sun H."/>
            <person name="Tritt A."/>
            <person name="Yoshinaga Y."/>
            <person name="Zwiers L.-H.L."/>
            <person name="Turgeon B.G."/>
            <person name="Goodwin S.B."/>
            <person name="Spatafora J.W."/>
            <person name="Crous P.W."/>
            <person name="Grigoriev I.V."/>
        </authorList>
    </citation>
    <scope>NUCLEOTIDE SEQUENCE [LARGE SCALE GENOMIC DNA]</scope>
    <source>
        <strain evidence="2 3">CBS 611.86</strain>
    </source>
</reference>
<name>A0A7C8IKL2_9PLEO</name>
<comment type="caution">
    <text evidence="2">The sequence shown here is derived from an EMBL/GenBank/DDBJ whole genome shotgun (WGS) entry which is preliminary data.</text>
</comment>
<dbReference type="EMBL" id="JAADJZ010000005">
    <property type="protein sequence ID" value="KAF2875147.1"/>
    <property type="molecule type" value="Genomic_DNA"/>
</dbReference>
<evidence type="ECO:0008006" key="4">
    <source>
        <dbReference type="Google" id="ProtNLM"/>
    </source>
</evidence>
<organism evidence="2 3">
    <name type="scientific">Massariosphaeria phaeospora</name>
    <dbReference type="NCBI Taxonomy" id="100035"/>
    <lineage>
        <taxon>Eukaryota</taxon>
        <taxon>Fungi</taxon>
        <taxon>Dikarya</taxon>
        <taxon>Ascomycota</taxon>
        <taxon>Pezizomycotina</taxon>
        <taxon>Dothideomycetes</taxon>
        <taxon>Pleosporomycetidae</taxon>
        <taxon>Pleosporales</taxon>
        <taxon>Pleosporales incertae sedis</taxon>
        <taxon>Massariosphaeria</taxon>
    </lineage>
</organism>
<dbReference type="OrthoDB" id="3759755at2759"/>
<accession>A0A7C8IKL2</accession>
<sequence length="454" mass="50239">MFRAESIPGSPRERRSTTGEHIRTWGASLYSTSSAELEQPGWRKLSRDCCVSTSISSSGWLALATPVEVRLYPADHRNRKIKLDITIKPKLRSKEEIRSVSLSEDLLTLVTHRRLIVYEYRVPGRVEEYLVHDRLFDQRQDYGLNPTVTDGRKGRKHKASRTHDQDETWIPKSVSVIQIGSTSALIAVGGEGVNGVKLYRYSYHTGWNPQGDPCNLKCLRNNGSVRLVGFSPCRYNRANRFMVFGVTTSNRVHCWDMRTRPSGSLSIESDWDIDCTARTNEPPHRGEITSASIFLSPASRPYIFCTVNQKNGSQLLRSFVAPIAFGQSSEESRWQTLESVMDREVLSGAATANGLFLVAVEAGKLKLLTLQGVYGGLTCLARTQDAPLSLAGLAISVKVEEIEEDIKVTAIDGRGKIVFATFRVKGMPAPEAPPVEIPPVFEAGSPDIGELASS</sequence>
<evidence type="ECO:0000313" key="2">
    <source>
        <dbReference type="EMBL" id="KAF2875147.1"/>
    </source>
</evidence>
<proteinExistence type="predicted"/>
<evidence type="ECO:0000256" key="1">
    <source>
        <dbReference type="SAM" id="MobiDB-lite"/>
    </source>
</evidence>
<dbReference type="AlphaFoldDB" id="A0A7C8IKL2"/>
<keyword evidence="3" id="KW-1185">Reference proteome</keyword>
<gene>
    <name evidence="2" type="ORF">BDV95DRAFT_309618</name>
</gene>
<protein>
    <recommendedName>
        <fullName evidence="4">WD40-repeat-containing domain protein</fullName>
    </recommendedName>
</protein>
<feature type="region of interest" description="Disordered" evidence="1">
    <location>
        <begin position="146"/>
        <end position="165"/>
    </location>
</feature>